<feature type="transmembrane region" description="Helical" evidence="1">
    <location>
        <begin position="563"/>
        <end position="585"/>
    </location>
</feature>
<keyword evidence="1" id="KW-1133">Transmembrane helix</keyword>
<feature type="transmembrane region" description="Helical" evidence="1">
    <location>
        <begin position="394"/>
        <end position="415"/>
    </location>
</feature>
<feature type="transmembrane region" description="Helical" evidence="1">
    <location>
        <begin position="172"/>
        <end position="201"/>
    </location>
</feature>
<keyword evidence="3" id="KW-1185">Reference proteome</keyword>
<organism evidence="2 3">
    <name type="scientific">Gordonia mangrovi</name>
    <dbReference type="NCBI Taxonomy" id="2665643"/>
    <lineage>
        <taxon>Bacteria</taxon>
        <taxon>Bacillati</taxon>
        <taxon>Actinomycetota</taxon>
        <taxon>Actinomycetes</taxon>
        <taxon>Mycobacteriales</taxon>
        <taxon>Gordoniaceae</taxon>
        <taxon>Gordonia</taxon>
    </lineage>
</organism>
<feature type="transmembrane region" description="Helical" evidence="1">
    <location>
        <begin position="291"/>
        <end position="313"/>
    </location>
</feature>
<reference evidence="2 3" key="1">
    <citation type="submission" date="2019-11" db="EMBL/GenBank/DDBJ databases">
        <title>Gordonia sp. nov., a novel actinobacterium isolated from mangrove soil in Hainan.</title>
        <authorList>
            <person name="Huang X."/>
            <person name="Xie Y."/>
            <person name="Chu X."/>
            <person name="Xiao K."/>
        </authorList>
    </citation>
    <scope>NUCLEOTIDE SEQUENCE [LARGE SCALE GENOMIC DNA]</scope>
    <source>
        <strain evidence="2 3">HNM0687</strain>
    </source>
</reference>
<feature type="transmembrane region" description="Helical" evidence="1">
    <location>
        <begin position="322"/>
        <end position="346"/>
    </location>
</feature>
<dbReference type="Proteomes" id="UP000475545">
    <property type="component" value="Unassembled WGS sequence"/>
</dbReference>
<feature type="transmembrane region" description="Helical" evidence="1">
    <location>
        <begin position="366"/>
        <end position="387"/>
    </location>
</feature>
<evidence type="ECO:0000256" key="1">
    <source>
        <dbReference type="SAM" id="Phobius"/>
    </source>
</evidence>
<evidence type="ECO:0008006" key="4">
    <source>
        <dbReference type="Google" id="ProtNLM"/>
    </source>
</evidence>
<gene>
    <name evidence="2" type="ORF">GIY30_11280</name>
</gene>
<dbReference type="EMBL" id="WMBR01000002">
    <property type="protein sequence ID" value="MXP21932.1"/>
    <property type="molecule type" value="Genomic_DNA"/>
</dbReference>
<name>A0A6L7GQM0_9ACTN</name>
<evidence type="ECO:0000313" key="3">
    <source>
        <dbReference type="Proteomes" id="UP000475545"/>
    </source>
</evidence>
<accession>A0A6L7GQM0</accession>
<dbReference type="RefSeq" id="WP_160902059.1">
    <property type="nucleotide sequence ID" value="NZ_CP102850.1"/>
</dbReference>
<evidence type="ECO:0000313" key="2">
    <source>
        <dbReference type="EMBL" id="MXP21932.1"/>
    </source>
</evidence>
<keyword evidence="1" id="KW-0812">Transmembrane</keyword>
<protein>
    <recommendedName>
        <fullName evidence="4">Transmembrane protein</fullName>
    </recommendedName>
</protein>
<feature type="transmembrane region" description="Helical" evidence="1">
    <location>
        <begin position="221"/>
        <end position="244"/>
    </location>
</feature>
<dbReference type="AlphaFoldDB" id="A0A6L7GQM0"/>
<sequence>MTRQRHPVVLLVAVSGALTALIMAPLLRPGHLLYRDAVSTPRSFVTDTALGLGDLAPRAVPQDWVVATASGLLDGGVVVVGLTVAALVFAGVGYGRLALRLVGVAGRTGAVAAAVVAIWNPYVAERLLQGHWSLLVSYAALGWVAVAAVDILRTHAGDPRAPGIRWAPWAQLVAGLCAAGFTPTGSMLSGVLLIALGAGVLVRSRTGAASAGAESTTGRRLWSIAACAVAWVVAALPWLTATLVGGASTTGGDNGFAVFGVRAEPGLGTLGTALGLTGIWNSDAVPASRTIWWAAVATAALLIVVAAGTVWLWRHRGRDTPVIATLGVLAAVCAVAVSVAAIGPVAEALSDAAVHVPGLGLFRDTQKYLALMVPFVAVATAAAIAAARRWVPAGFAFAAAALLIVAPLPDLAWGVGGKISPVTYPQDWAAVANRITSDHGAVAVWPTGSVRRYTFADGPSLDPLPRMVRAPVVESGRLVVDSVVVDAASGRGADVDAALSAGGSTQRLAELGVGWVVVENHHTPPALVADAAVEFRGDDLTLYRVPGPITDLGASTAARSSVVAAHVIWATTALAATVAACYAAARRRRR</sequence>
<comment type="caution">
    <text evidence="2">The sequence shown here is derived from an EMBL/GenBank/DDBJ whole genome shotgun (WGS) entry which is preliminary data.</text>
</comment>
<keyword evidence="1" id="KW-0472">Membrane</keyword>
<feature type="transmembrane region" description="Helical" evidence="1">
    <location>
        <begin position="7"/>
        <end position="27"/>
    </location>
</feature>
<feature type="transmembrane region" description="Helical" evidence="1">
    <location>
        <begin position="97"/>
        <end position="119"/>
    </location>
</feature>
<feature type="transmembrane region" description="Helical" evidence="1">
    <location>
        <begin position="64"/>
        <end position="90"/>
    </location>
</feature>
<proteinExistence type="predicted"/>